<keyword evidence="6 11" id="KW-0865">Zymogen</keyword>
<feature type="binding site" evidence="10">
    <location>
        <position position="114"/>
    </location>
    <ligand>
        <name>L-glutamate</name>
        <dbReference type="ChEBI" id="CHEBI:29985"/>
    </ligand>
</feature>
<dbReference type="EMBL" id="CP119316">
    <property type="protein sequence ID" value="WEK45454.1"/>
    <property type="molecule type" value="Genomic_DNA"/>
</dbReference>
<evidence type="ECO:0000256" key="3">
    <source>
        <dbReference type="ARBA" id="ARBA00009381"/>
    </source>
</evidence>
<accession>A0AAJ5X7H2</accession>
<dbReference type="InterPro" id="IPR000101">
    <property type="entry name" value="GGT_peptidase"/>
</dbReference>
<feature type="signal peptide" evidence="12">
    <location>
        <begin position="1"/>
        <end position="24"/>
    </location>
</feature>
<feature type="binding site" evidence="10">
    <location>
        <position position="491"/>
    </location>
    <ligand>
        <name>L-glutamate</name>
        <dbReference type="ChEBI" id="CHEBI:29985"/>
    </ligand>
</feature>
<dbReference type="PANTHER" id="PTHR43199">
    <property type="entry name" value="GLUTATHIONE HYDROLASE"/>
    <property type="match status" value="1"/>
</dbReference>
<evidence type="ECO:0000256" key="7">
    <source>
        <dbReference type="ARBA" id="ARBA00023315"/>
    </source>
</evidence>
<reference evidence="13" key="1">
    <citation type="submission" date="2023-03" db="EMBL/GenBank/DDBJ databases">
        <title>Andean soil-derived lignocellulolytic bacterial consortium as a source of novel taxa and putative plastic-active enzymes.</title>
        <authorList>
            <person name="Diaz-Garcia L."/>
            <person name="Chuvochina M."/>
            <person name="Feuerriegel G."/>
            <person name="Bunk B."/>
            <person name="Sproer C."/>
            <person name="Streit W.R."/>
            <person name="Rodriguez L.M."/>
            <person name="Overmann J."/>
            <person name="Jimenez D.J."/>
        </authorList>
    </citation>
    <scope>NUCLEOTIDE SEQUENCE</scope>
    <source>
        <strain evidence="13">MAG 26</strain>
    </source>
</reference>
<comment type="subunit">
    <text evidence="11">This enzyme consists of two polypeptide chains, which are synthesized in precursor form from a single polypeptide.</text>
</comment>
<evidence type="ECO:0000313" key="13">
    <source>
        <dbReference type="EMBL" id="WEK45454.1"/>
    </source>
</evidence>
<dbReference type="InterPro" id="IPR043138">
    <property type="entry name" value="GGT_lsub"/>
</dbReference>
<dbReference type="Proteomes" id="UP001218362">
    <property type="component" value="Chromosome"/>
</dbReference>
<dbReference type="InterPro" id="IPR043137">
    <property type="entry name" value="GGT_ssub_C"/>
</dbReference>
<evidence type="ECO:0000256" key="1">
    <source>
        <dbReference type="ARBA" id="ARBA00001049"/>
    </source>
</evidence>
<keyword evidence="12" id="KW-0732">Signal</keyword>
<evidence type="ECO:0000256" key="9">
    <source>
        <dbReference type="PIRSR" id="PIRSR600101-1"/>
    </source>
</evidence>
<keyword evidence="5 11" id="KW-0378">Hydrolase</keyword>
<feature type="binding site" evidence="10">
    <location>
        <position position="444"/>
    </location>
    <ligand>
        <name>L-glutamate</name>
        <dbReference type="ChEBI" id="CHEBI:29985"/>
    </ligand>
</feature>
<evidence type="ECO:0000256" key="12">
    <source>
        <dbReference type="SAM" id="SignalP"/>
    </source>
</evidence>
<dbReference type="PANTHER" id="PTHR43199:SF1">
    <property type="entry name" value="GLUTATHIONE HYDROLASE PROENZYME"/>
    <property type="match status" value="1"/>
</dbReference>
<feature type="binding site" evidence="10">
    <location>
        <begin position="468"/>
        <end position="469"/>
    </location>
    <ligand>
        <name>L-glutamate</name>
        <dbReference type="ChEBI" id="CHEBI:29985"/>
    </ligand>
</feature>
<keyword evidence="4 11" id="KW-0808">Transferase</keyword>
<evidence type="ECO:0000256" key="11">
    <source>
        <dbReference type="RuleBase" id="RU368036"/>
    </source>
</evidence>
<evidence type="ECO:0000256" key="10">
    <source>
        <dbReference type="PIRSR" id="PIRSR600101-2"/>
    </source>
</evidence>
<dbReference type="Gene3D" id="3.60.20.40">
    <property type="match status" value="1"/>
</dbReference>
<name>A0AAJ5X7H2_9SPHN</name>
<keyword evidence="11" id="KW-0317">Glutathione biosynthesis</keyword>
<keyword evidence="7 11" id="KW-0012">Acyltransferase</keyword>
<dbReference type="GO" id="GO:0006750">
    <property type="term" value="P:glutathione biosynthetic process"/>
    <property type="evidence" value="ECO:0007669"/>
    <property type="project" value="UniProtKB-KW"/>
</dbReference>
<comment type="catalytic activity">
    <reaction evidence="8 11">
        <text>an N-terminal (5-L-glutamyl)-[peptide] + an alpha-amino acid = 5-L-glutamyl amino acid + an N-terminal L-alpha-aminoacyl-[peptide]</text>
        <dbReference type="Rhea" id="RHEA:23904"/>
        <dbReference type="Rhea" id="RHEA-COMP:9780"/>
        <dbReference type="Rhea" id="RHEA-COMP:9795"/>
        <dbReference type="ChEBI" id="CHEBI:77644"/>
        <dbReference type="ChEBI" id="CHEBI:78597"/>
        <dbReference type="ChEBI" id="CHEBI:78599"/>
        <dbReference type="ChEBI" id="CHEBI:78608"/>
        <dbReference type="EC" id="2.3.2.2"/>
    </reaction>
</comment>
<proteinExistence type="inferred from homology"/>
<dbReference type="EC" id="3.4.19.13" evidence="11"/>
<evidence type="ECO:0000256" key="4">
    <source>
        <dbReference type="ARBA" id="ARBA00022679"/>
    </source>
</evidence>
<dbReference type="InterPro" id="IPR051792">
    <property type="entry name" value="GGT_bact"/>
</dbReference>
<feature type="active site" description="Nucleophile" evidence="9">
    <location>
        <position position="404"/>
    </location>
</feature>
<evidence type="ECO:0000256" key="2">
    <source>
        <dbReference type="ARBA" id="ARBA00001089"/>
    </source>
</evidence>
<dbReference type="PROSITE" id="PS51257">
    <property type="entry name" value="PROKAR_LIPOPROTEIN"/>
    <property type="match status" value="1"/>
</dbReference>
<dbReference type="Gene3D" id="1.10.246.130">
    <property type="match status" value="1"/>
</dbReference>
<comment type="catalytic activity">
    <reaction evidence="1 11">
        <text>an S-substituted glutathione + H2O = an S-substituted L-cysteinylglycine + L-glutamate</text>
        <dbReference type="Rhea" id="RHEA:59468"/>
        <dbReference type="ChEBI" id="CHEBI:15377"/>
        <dbReference type="ChEBI" id="CHEBI:29985"/>
        <dbReference type="ChEBI" id="CHEBI:90779"/>
        <dbReference type="ChEBI" id="CHEBI:143103"/>
        <dbReference type="EC" id="3.4.19.13"/>
    </reaction>
</comment>
<dbReference type="SUPFAM" id="SSF56235">
    <property type="entry name" value="N-terminal nucleophile aminohydrolases (Ntn hydrolases)"/>
    <property type="match status" value="1"/>
</dbReference>
<comment type="similarity">
    <text evidence="3 11">Belongs to the gamma-glutamyltransferase family.</text>
</comment>
<gene>
    <name evidence="13" type="primary">ggt</name>
    <name evidence="13" type="ORF">P0Y56_10450</name>
</gene>
<dbReference type="EC" id="2.3.2.2" evidence="11"/>
<evidence type="ECO:0000313" key="14">
    <source>
        <dbReference type="Proteomes" id="UP001218362"/>
    </source>
</evidence>
<dbReference type="Pfam" id="PF01019">
    <property type="entry name" value="G_glu_transpept"/>
    <property type="match status" value="1"/>
</dbReference>
<protein>
    <recommendedName>
        <fullName evidence="11">Glutathione hydrolase proenzyme</fullName>
        <ecNumber evidence="11">2.3.2.2</ecNumber>
        <ecNumber evidence="11">3.4.19.13</ecNumber>
    </recommendedName>
    <component>
        <recommendedName>
            <fullName evidence="11">Glutathione hydrolase large chain</fullName>
        </recommendedName>
    </component>
    <component>
        <recommendedName>
            <fullName evidence="11">Glutathione hydrolase small chain</fullName>
        </recommendedName>
    </component>
</protein>
<feature type="chain" id="PRO_5042608192" description="Glutathione hydrolase proenzyme" evidence="12">
    <location>
        <begin position="25"/>
        <end position="585"/>
    </location>
</feature>
<dbReference type="GO" id="GO:0103068">
    <property type="term" value="F:leukotriene C4 gamma-glutamyl transferase activity"/>
    <property type="evidence" value="ECO:0007669"/>
    <property type="project" value="UniProtKB-EC"/>
</dbReference>
<evidence type="ECO:0000256" key="6">
    <source>
        <dbReference type="ARBA" id="ARBA00023145"/>
    </source>
</evidence>
<dbReference type="InterPro" id="IPR029055">
    <property type="entry name" value="Ntn_hydrolases_N"/>
</dbReference>
<sequence length="585" mass="60338">MVSPRVPRHLPQRLTLAFAAFALAACTADGGDAVASTPQLATSGPETAGVVSAADPRAAEAGAEMLRKGGSATDAAIATMLALGVIEPQSSGIGGGGFLVTGDKAGAVATFDGRETAPMAAGPDWFLDAAGKPRGFMDAVRSGLSVGVPGNLRLAAKAHERGGKLPWKTLFDPAIALAGNGFAITERMHGFLGDAKDRAAASPSGQKLFYDADGNPLPVGTVVKNPELAATLKKIAAQGPDAFYTGDNALAIATKVSAATPGPRGMVTGDIEHYTAREREPVCGHYRTYRICGMGPPSSGATTVIAILDQLEGFDMTALGKDSPVAWHLFAESQRLAFADRELYLGDSDFIQVPVAGLVDEAYLRQRGALISPDHTMAGATAGTPPAAASLSWADGDEPEEHGTTHFVAIDQWGDAASYTSTVEGSFGSGLMVGGYYLNNELTDFSFSPDMNGRPVANRVEPGKRPRSSMAPTLVYDKDGKLVLAIGAAGGATIPVQVAKALVGWIDWHLSAQDAIALPMLYSPGDAITLEPGSPLEAMVPALTALGHASIAERPMPLKANAVERTAAGWRGAADPRSEGGSVKQ</sequence>
<comment type="catalytic activity">
    <reaction evidence="2 11">
        <text>glutathione + H2O = L-cysteinylglycine + L-glutamate</text>
        <dbReference type="Rhea" id="RHEA:28807"/>
        <dbReference type="ChEBI" id="CHEBI:15377"/>
        <dbReference type="ChEBI" id="CHEBI:29985"/>
        <dbReference type="ChEBI" id="CHEBI:57925"/>
        <dbReference type="ChEBI" id="CHEBI:61694"/>
        <dbReference type="EC" id="3.4.19.13"/>
    </reaction>
</comment>
<evidence type="ECO:0000256" key="5">
    <source>
        <dbReference type="ARBA" id="ARBA00022801"/>
    </source>
</evidence>
<dbReference type="GO" id="GO:0006751">
    <property type="term" value="P:glutathione catabolic process"/>
    <property type="evidence" value="ECO:0007669"/>
    <property type="project" value="UniProtKB-UniRule"/>
</dbReference>
<comment type="pathway">
    <text evidence="11">Sulfur metabolism; glutathione metabolism.</text>
</comment>
<dbReference type="KEGG" id="acob:P0Y56_10450"/>
<comment type="PTM">
    <text evidence="11">Cleaved by autocatalysis into a large and a small subunit.</text>
</comment>
<dbReference type="AlphaFoldDB" id="A0AAJ5X7H2"/>
<dbReference type="PRINTS" id="PR01210">
    <property type="entry name" value="GGTRANSPTASE"/>
</dbReference>
<dbReference type="GO" id="GO:0036374">
    <property type="term" value="F:glutathione hydrolase activity"/>
    <property type="evidence" value="ECO:0007669"/>
    <property type="project" value="UniProtKB-UniRule"/>
</dbReference>
<dbReference type="NCBIfam" id="TIGR00066">
    <property type="entry name" value="g_glut_trans"/>
    <property type="match status" value="1"/>
</dbReference>
<evidence type="ECO:0000256" key="8">
    <source>
        <dbReference type="ARBA" id="ARBA00047417"/>
    </source>
</evidence>
<organism evidence="13 14">
    <name type="scientific">Candidatus Andeanibacterium colombiense</name>
    <dbReference type="NCBI Taxonomy" id="3121345"/>
    <lineage>
        <taxon>Bacteria</taxon>
        <taxon>Pseudomonadati</taxon>
        <taxon>Pseudomonadota</taxon>
        <taxon>Alphaproteobacteria</taxon>
        <taxon>Sphingomonadales</taxon>
        <taxon>Sphingomonadaceae</taxon>
        <taxon>Candidatus Andeanibacterium</taxon>
    </lineage>
</organism>